<reference evidence="1 2" key="1">
    <citation type="submission" date="2023-07" db="EMBL/GenBank/DDBJ databases">
        <title>Genomic Encyclopedia of Type Strains, Phase IV (KMG-IV): sequencing the most valuable type-strain genomes for metagenomic binning, comparative biology and taxonomic classification.</title>
        <authorList>
            <person name="Goeker M."/>
        </authorList>
    </citation>
    <scope>NUCLEOTIDE SEQUENCE [LARGE SCALE GENOMIC DNA]</scope>
    <source>
        <strain evidence="1 2">DSM 4006</strain>
    </source>
</reference>
<keyword evidence="2" id="KW-1185">Reference proteome</keyword>
<gene>
    <name evidence="1" type="ORF">J2S03_002991</name>
</gene>
<feature type="non-terminal residue" evidence="1">
    <location>
        <position position="26"/>
    </location>
</feature>
<evidence type="ECO:0000313" key="1">
    <source>
        <dbReference type="EMBL" id="MDQ0191123.1"/>
    </source>
</evidence>
<evidence type="ECO:0000313" key="2">
    <source>
        <dbReference type="Proteomes" id="UP001232973"/>
    </source>
</evidence>
<dbReference type="Proteomes" id="UP001232973">
    <property type="component" value="Unassembled WGS sequence"/>
</dbReference>
<dbReference type="EMBL" id="JAUSTP010000031">
    <property type="protein sequence ID" value="MDQ0191123.1"/>
    <property type="molecule type" value="Genomic_DNA"/>
</dbReference>
<organism evidence="1 2">
    <name type="scientific">Alicyclobacillus cycloheptanicus</name>
    <dbReference type="NCBI Taxonomy" id="1457"/>
    <lineage>
        <taxon>Bacteria</taxon>
        <taxon>Bacillati</taxon>
        <taxon>Bacillota</taxon>
        <taxon>Bacilli</taxon>
        <taxon>Bacillales</taxon>
        <taxon>Alicyclobacillaceae</taxon>
        <taxon>Alicyclobacillus</taxon>
    </lineage>
</organism>
<sequence>MKGALGIGIAMDGDGRRLAQGTKGAL</sequence>
<comment type="caution">
    <text evidence="1">The sequence shown here is derived from an EMBL/GenBank/DDBJ whole genome shotgun (WGS) entry which is preliminary data.</text>
</comment>
<name>A0ABT9XLD5_9BACL</name>
<accession>A0ABT9XLD5</accession>
<protein>
    <submittedName>
        <fullName evidence="1">Uncharacterized protein</fullName>
    </submittedName>
</protein>
<proteinExistence type="predicted"/>